<proteinExistence type="predicted"/>
<reference evidence="2 3" key="2">
    <citation type="submission" date="2014-05" db="EMBL/GenBank/DDBJ databases">
        <title>Genome sequence of Streptococcus gallolyticus.</title>
        <authorList>
            <person name="Del Campo R."/>
        </authorList>
    </citation>
    <scope>NUCLEOTIDE SEQUENCE [LARGE SCALE GENOMIC DNA]</scope>
    <source>
        <strain evidence="2 3">LMG17956</strain>
    </source>
</reference>
<dbReference type="AlphaFoldDB" id="A0A060RLK5"/>
<feature type="signal peptide" evidence="1">
    <location>
        <begin position="1"/>
        <end position="26"/>
    </location>
</feature>
<organism evidence="2 3">
    <name type="scientific">Streptococcus gallolyticus</name>
    <dbReference type="NCBI Taxonomy" id="315405"/>
    <lineage>
        <taxon>Bacteria</taxon>
        <taxon>Bacillati</taxon>
        <taxon>Bacillota</taxon>
        <taxon>Bacilli</taxon>
        <taxon>Lactobacillales</taxon>
        <taxon>Streptococcaceae</taxon>
        <taxon>Streptococcus</taxon>
    </lineage>
</organism>
<protein>
    <submittedName>
        <fullName evidence="2">Uncharacterized protein</fullName>
    </submittedName>
</protein>
<accession>A0A060RLK5</accession>
<gene>
    <name evidence="2" type="ORF">BN963_SGAL_02251</name>
</gene>
<reference evidence="2 3" key="1">
    <citation type="submission" date="2014-02" db="EMBL/GenBank/DDBJ databases">
        <authorList>
            <person name="Manrique M."/>
        </authorList>
    </citation>
    <scope>NUCLEOTIDE SEQUENCE [LARGE SCALE GENOMIC DNA]</scope>
    <source>
        <strain evidence="2 3">LMG17956</strain>
    </source>
</reference>
<dbReference type="EMBL" id="CCBC010000215">
    <property type="protein sequence ID" value="CDO19043.1"/>
    <property type="molecule type" value="Genomic_DNA"/>
</dbReference>
<sequence length="126" mass="13764">MKKILFIIVFSFNVLFLLFGTNSAFALESDVSYTLTQEQINTEFEGLSDNQTVVALPDGGIIFSVNQGYVFSNEEVTQNQGYVAIVGQLKDEYQTKEFVTSVSVIPEVPLTRAAAPSATAKVLRSG</sequence>
<name>A0A060RLK5_9STRE</name>
<feature type="chain" id="PRO_5001586570" evidence="1">
    <location>
        <begin position="27"/>
        <end position="126"/>
    </location>
</feature>
<evidence type="ECO:0000313" key="2">
    <source>
        <dbReference type="EMBL" id="CDO19043.1"/>
    </source>
</evidence>
<keyword evidence="1" id="KW-0732">Signal</keyword>
<evidence type="ECO:0000313" key="3">
    <source>
        <dbReference type="Proteomes" id="UP000027584"/>
    </source>
</evidence>
<dbReference type="Proteomes" id="UP000027584">
    <property type="component" value="Unassembled WGS sequence"/>
</dbReference>
<comment type="caution">
    <text evidence="2">The sequence shown here is derived from an EMBL/GenBank/DDBJ whole genome shotgun (WGS) entry which is preliminary data.</text>
</comment>
<dbReference type="GeneID" id="64019394"/>
<dbReference type="RefSeq" id="WP_012962352.1">
    <property type="nucleotide sequence ID" value="NZ_JAMDHZ010000001.1"/>
</dbReference>
<evidence type="ECO:0000256" key="1">
    <source>
        <dbReference type="SAM" id="SignalP"/>
    </source>
</evidence>